<protein>
    <submittedName>
        <fullName evidence="5">FadR/GntR family transcriptional regulator</fullName>
    </submittedName>
</protein>
<evidence type="ECO:0000256" key="1">
    <source>
        <dbReference type="ARBA" id="ARBA00023015"/>
    </source>
</evidence>
<evidence type="ECO:0000313" key="6">
    <source>
        <dbReference type="Proteomes" id="UP001597262"/>
    </source>
</evidence>
<keyword evidence="2" id="KW-0238">DNA-binding</keyword>
<dbReference type="SUPFAM" id="SSF48008">
    <property type="entry name" value="GntR ligand-binding domain-like"/>
    <property type="match status" value="1"/>
</dbReference>
<dbReference type="Pfam" id="PF07729">
    <property type="entry name" value="FCD"/>
    <property type="match status" value="1"/>
</dbReference>
<keyword evidence="6" id="KW-1185">Reference proteome</keyword>
<dbReference type="PROSITE" id="PS50949">
    <property type="entry name" value="HTH_GNTR"/>
    <property type="match status" value="1"/>
</dbReference>
<dbReference type="Proteomes" id="UP001597262">
    <property type="component" value="Unassembled WGS sequence"/>
</dbReference>
<dbReference type="InterPro" id="IPR000524">
    <property type="entry name" value="Tscrpt_reg_HTH_GntR"/>
</dbReference>
<gene>
    <name evidence="5" type="ORF">ACFQ3W_22705</name>
</gene>
<proteinExistence type="predicted"/>
<dbReference type="InterPro" id="IPR011711">
    <property type="entry name" value="GntR_C"/>
</dbReference>
<dbReference type="InterPro" id="IPR036388">
    <property type="entry name" value="WH-like_DNA-bd_sf"/>
</dbReference>
<dbReference type="Pfam" id="PF00392">
    <property type="entry name" value="GntR"/>
    <property type="match status" value="1"/>
</dbReference>
<evidence type="ECO:0000259" key="4">
    <source>
        <dbReference type="PROSITE" id="PS50949"/>
    </source>
</evidence>
<keyword evidence="1" id="KW-0805">Transcription regulation</keyword>
<sequence length="231" mass="26333">MDLGKKNVEIIAEELERIIISGGVKPGEKLDTIENMAKRFRVGRSTVREAISQLKARGLIETKQGGGTYVRTQALESVETRKIANRQELVQLLQVRKILEIGSIELAAEHRTETDLDELSDIVRHMEETIGNEEISQVYDVNFHLAIAKASQNPMLRQMMESISALMMRTIRESRSLWLFSEKDSALRLFQEHQQMLEAIKERDSRRAGEIMGIHLTKIGKSLIEDSSEFN</sequence>
<comment type="caution">
    <text evidence="5">The sequence shown here is derived from an EMBL/GenBank/DDBJ whole genome shotgun (WGS) entry which is preliminary data.</text>
</comment>
<dbReference type="Gene3D" id="1.20.120.530">
    <property type="entry name" value="GntR ligand-binding domain-like"/>
    <property type="match status" value="1"/>
</dbReference>
<dbReference type="SMART" id="SM00895">
    <property type="entry name" value="FCD"/>
    <property type="match status" value="1"/>
</dbReference>
<name>A0ABW3S310_9BACL</name>
<dbReference type="SUPFAM" id="SSF46785">
    <property type="entry name" value="Winged helix' DNA-binding domain"/>
    <property type="match status" value="1"/>
</dbReference>
<dbReference type="PANTHER" id="PTHR43537">
    <property type="entry name" value="TRANSCRIPTIONAL REGULATOR, GNTR FAMILY"/>
    <property type="match status" value="1"/>
</dbReference>
<evidence type="ECO:0000256" key="3">
    <source>
        <dbReference type="ARBA" id="ARBA00023163"/>
    </source>
</evidence>
<organism evidence="5 6">
    <name type="scientific">Paenibacillus puldeungensis</name>
    <dbReference type="NCBI Taxonomy" id="696536"/>
    <lineage>
        <taxon>Bacteria</taxon>
        <taxon>Bacillati</taxon>
        <taxon>Bacillota</taxon>
        <taxon>Bacilli</taxon>
        <taxon>Bacillales</taxon>
        <taxon>Paenibacillaceae</taxon>
        <taxon>Paenibacillus</taxon>
    </lineage>
</organism>
<evidence type="ECO:0000313" key="5">
    <source>
        <dbReference type="EMBL" id="MFD1179094.1"/>
    </source>
</evidence>
<dbReference type="CDD" id="cd07377">
    <property type="entry name" value="WHTH_GntR"/>
    <property type="match status" value="1"/>
</dbReference>
<dbReference type="Gene3D" id="1.10.10.10">
    <property type="entry name" value="Winged helix-like DNA-binding domain superfamily/Winged helix DNA-binding domain"/>
    <property type="match status" value="1"/>
</dbReference>
<dbReference type="PANTHER" id="PTHR43537:SF5">
    <property type="entry name" value="UXU OPERON TRANSCRIPTIONAL REGULATOR"/>
    <property type="match status" value="1"/>
</dbReference>
<evidence type="ECO:0000256" key="2">
    <source>
        <dbReference type="ARBA" id="ARBA00023125"/>
    </source>
</evidence>
<dbReference type="EMBL" id="JBHTLM010000024">
    <property type="protein sequence ID" value="MFD1179094.1"/>
    <property type="molecule type" value="Genomic_DNA"/>
</dbReference>
<dbReference type="InterPro" id="IPR036390">
    <property type="entry name" value="WH_DNA-bd_sf"/>
</dbReference>
<accession>A0ABW3S310</accession>
<keyword evidence="3" id="KW-0804">Transcription</keyword>
<dbReference type="InterPro" id="IPR008920">
    <property type="entry name" value="TF_FadR/GntR_C"/>
</dbReference>
<dbReference type="RefSeq" id="WP_379321520.1">
    <property type="nucleotide sequence ID" value="NZ_JBHTLM010000024.1"/>
</dbReference>
<dbReference type="SMART" id="SM00345">
    <property type="entry name" value="HTH_GNTR"/>
    <property type="match status" value="1"/>
</dbReference>
<dbReference type="PRINTS" id="PR00035">
    <property type="entry name" value="HTHGNTR"/>
</dbReference>
<reference evidence="6" key="1">
    <citation type="journal article" date="2019" name="Int. J. Syst. Evol. Microbiol.">
        <title>The Global Catalogue of Microorganisms (GCM) 10K type strain sequencing project: providing services to taxonomists for standard genome sequencing and annotation.</title>
        <authorList>
            <consortium name="The Broad Institute Genomics Platform"/>
            <consortium name="The Broad Institute Genome Sequencing Center for Infectious Disease"/>
            <person name="Wu L."/>
            <person name="Ma J."/>
        </authorList>
    </citation>
    <scope>NUCLEOTIDE SEQUENCE [LARGE SCALE GENOMIC DNA]</scope>
    <source>
        <strain evidence="6">CCUG 59189</strain>
    </source>
</reference>
<feature type="domain" description="HTH gntR-type" evidence="4">
    <location>
        <begin position="5"/>
        <end position="73"/>
    </location>
</feature>